<dbReference type="SUPFAM" id="SSF53448">
    <property type="entry name" value="Nucleotide-diphospho-sugar transferases"/>
    <property type="match status" value="1"/>
</dbReference>
<evidence type="ECO:0000259" key="1">
    <source>
        <dbReference type="Pfam" id="PF12804"/>
    </source>
</evidence>
<dbReference type="PANTHER" id="PTHR43777">
    <property type="entry name" value="MOLYBDENUM COFACTOR CYTIDYLYLTRANSFERASE"/>
    <property type="match status" value="1"/>
</dbReference>
<comment type="caution">
    <text evidence="2">The sequence shown here is derived from an EMBL/GenBank/DDBJ whole genome shotgun (WGS) entry which is preliminary data.</text>
</comment>
<dbReference type="CDD" id="cd04182">
    <property type="entry name" value="GT_2_like_f"/>
    <property type="match status" value="1"/>
</dbReference>
<dbReference type="InterPro" id="IPR025877">
    <property type="entry name" value="MobA-like_NTP_Trfase"/>
</dbReference>
<feature type="domain" description="MobA-like NTP transferase" evidence="1">
    <location>
        <begin position="10"/>
        <end position="175"/>
    </location>
</feature>
<accession>E5Y8A7</accession>
<dbReference type="eggNOG" id="COG2068">
    <property type="taxonomic scope" value="Bacteria"/>
</dbReference>
<reference evidence="2 3" key="1">
    <citation type="submission" date="2010-10" db="EMBL/GenBank/DDBJ databases">
        <authorList>
            <consortium name="The Broad Institute Genome Sequencing Platform"/>
            <person name="Ward D."/>
            <person name="Earl A."/>
            <person name="Feldgarden M."/>
            <person name="Young S.K."/>
            <person name="Gargeya S."/>
            <person name="Zeng Q."/>
            <person name="Alvarado L."/>
            <person name="Berlin A."/>
            <person name="Bochicchio J."/>
            <person name="Chapman S.B."/>
            <person name="Chen Z."/>
            <person name="Freedman E."/>
            <person name="Gellesch M."/>
            <person name="Goldberg J."/>
            <person name="Griggs A."/>
            <person name="Gujja S."/>
            <person name="Heilman E."/>
            <person name="Heiman D."/>
            <person name="Howarth C."/>
            <person name="Mehta T."/>
            <person name="Neiman D."/>
            <person name="Pearson M."/>
            <person name="Roberts A."/>
            <person name="Saif S."/>
            <person name="Shea T."/>
            <person name="Shenoy N."/>
            <person name="Sisk P."/>
            <person name="Stolte C."/>
            <person name="Sykes S."/>
            <person name="White J."/>
            <person name="Yandava C."/>
            <person name="Allen-Vercoe E."/>
            <person name="Sibley C."/>
            <person name="Ambrose C.E."/>
            <person name="Strauss J."/>
            <person name="Daigneault M."/>
            <person name="Haas B."/>
            <person name="Nusbaum C."/>
            <person name="Birren B."/>
        </authorList>
    </citation>
    <scope>NUCLEOTIDE SEQUENCE [LARGE SCALE GENOMIC DNA]</scope>
    <source>
        <strain evidence="2 3">3_1_6</strain>
    </source>
</reference>
<organism evidence="2 3">
    <name type="scientific">Bilophila wadsworthia (strain 3_1_6)</name>
    <dbReference type="NCBI Taxonomy" id="563192"/>
    <lineage>
        <taxon>Bacteria</taxon>
        <taxon>Pseudomonadati</taxon>
        <taxon>Thermodesulfobacteriota</taxon>
        <taxon>Desulfovibrionia</taxon>
        <taxon>Desulfovibrionales</taxon>
        <taxon>Desulfovibrionaceae</taxon>
        <taxon>Bilophila</taxon>
    </lineage>
</organism>
<dbReference type="EMBL" id="ADCP02000001">
    <property type="protein sequence ID" value="EFV43784.2"/>
    <property type="molecule type" value="Genomic_DNA"/>
</dbReference>
<proteinExistence type="predicted"/>
<reference evidence="2 3" key="2">
    <citation type="submission" date="2013-04" db="EMBL/GenBank/DDBJ databases">
        <title>The Genome Sequence of Bilophila wadsworthia 3_1_6.</title>
        <authorList>
            <consortium name="The Broad Institute Genomics Platform"/>
            <person name="Earl A."/>
            <person name="Ward D."/>
            <person name="Feldgarden M."/>
            <person name="Gevers D."/>
            <person name="Sibley C."/>
            <person name="Strauss J."/>
            <person name="Allen-Vercoe E."/>
            <person name="Walker B."/>
            <person name="Young S."/>
            <person name="Zeng Q."/>
            <person name="Gargeya S."/>
            <person name="Fitzgerald M."/>
            <person name="Haas B."/>
            <person name="Abouelleil A."/>
            <person name="Allen A.W."/>
            <person name="Alvarado L."/>
            <person name="Arachchi H.M."/>
            <person name="Berlin A.M."/>
            <person name="Chapman S.B."/>
            <person name="Gainer-Dewar J."/>
            <person name="Goldberg J."/>
            <person name="Griggs A."/>
            <person name="Gujja S."/>
            <person name="Hansen M."/>
            <person name="Howarth C."/>
            <person name="Imamovic A."/>
            <person name="Ireland A."/>
            <person name="Larimer J."/>
            <person name="McCowan C."/>
            <person name="Murphy C."/>
            <person name="Pearson M."/>
            <person name="Poon T.W."/>
            <person name="Priest M."/>
            <person name="Roberts A."/>
            <person name="Saif S."/>
            <person name="Shea T."/>
            <person name="Sisk P."/>
            <person name="Sykes S."/>
            <person name="Wortman J."/>
            <person name="Nusbaum C."/>
            <person name="Birren B."/>
        </authorList>
    </citation>
    <scope>NUCLEOTIDE SEQUENCE [LARGE SCALE GENOMIC DNA]</scope>
    <source>
        <strain evidence="2 3">3_1_6</strain>
    </source>
</reference>
<keyword evidence="3" id="KW-1185">Reference proteome</keyword>
<dbReference type="PANTHER" id="PTHR43777:SF1">
    <property type="entry name" value="MOLYBDENUM COFACTOR CYTIDYLYLTRANSFERASE"/>
    <property type="match status" value="1"/>
</dbReference>
<evidence type="ECO:0000313" key="2">
    <source>
        <dbReference type="EMBL" id="EFV43784.2"/>
    </source>
</evidence>
<dbReference type="InterPro" id="IPR029044">
    <property type="entry name" value="Nucleotide-diphossugar_trans"/>
</dbReference>
<sequence>MTTTRSPLPAIVLAAGFSRRMGRCKLTLTLDGEPLVRRAVRAALDAGLAPVLVTVRPDASPELLEAVSGFDARVEIVPAPDAHLGQAESLKAGIRRLVSRFACPPPGTVVLLGDQPLVGAELVRELTAFYLQKPECAAAPACDGVRGNPVILPAGAFGDTLLLSGDKGARGILAAFGLRLMPTNDTAAITDVDTWEAYESLSRAKPL</sequence>
<dbReference type="RefSeq" id="WP_016360678.1">
    <property type="nucleotide sequence ID" value="NZ_KE150238.1"/>
</dbReference>
<dbReference type="STRING" id="563192.HMPREF0179_02425"/>
<dbReference type="Gene3D" id="3.90.550.10">
    <property type="entry name" value="Spore Coat Polysaccharide Biosynthesis Protein SpsA, Chain A"/>
    <property type="match status" value="1"/>
</dbReference>
<evidence type="ECO:0000313" key="3">
    <source>
        <dbReference type="Proteomes" id="UP000006034"/>
    </source>
</evidence>
<dbReference type="AlphaFoldDB" id="E5Y8A7"/>
<dbReference type="Proteomes" id="UP000006034">
    <property type="component" value="Unassembled WGS sequence"/>
</dbReference>
<dbReference type="GO" id="GO:0016779">
    <property type="term" value="F:nucleotidyltransferase activity"/>
    <property type="evidence" value="ECO:0007669"/>
    <property type="project" value="UniProtKB-ARBA"/>
</dbReference>
<name>E5Y8A7_BILW3</name>
<dbReference type="GeneID" id="78085557"/>
<dbReference type="Pfam" id="PF12804">
    <property type="entry name" value="NTP_transf_3"/>
    <property type="match status" value="1"/>
</dbReference>
<gene>
    <name evidence="2" type="ORF">HMPREF0179_02425</name>
</gene>
<protein>
    <recommendedName>
        <fullName evidence="1">MobA-like NTP transferase domain-containing protein</fullName>
    </recommendedName>
</protein>
<dbReference type="HOGENOM" id="CLU_061980_2_0_7"/>